<evidence type="ECO:0000256" key="1">
    <source>
        <dbReference type="ARBA" id="ARBA00004275"/>
    </source>
</evidence>
<dbReference type="GO" id="GO:0005777">
    <property type="term" value="C:peroxisome"/>
    <property type="evidence" value="ECO:0007669"/>
    <property type="project" value="UniProtKB-SubCell"/>
</dbReference>
<organism evidence="5 6">
    <name type="scientific">Patella caerulea</name>
    <name type="common">Rayed Mediterranean limpet</name>
    <dbReference type="NCBI Taxonomy" id="87958"/>
    <lineage>
        <taxon>Eukaryota</taxon>
        <taxon>Metazoa</taxon>
        <taxon>Spiralia</taxon>
        <taxon>Lophotrochozoa</taxon>
        <taxon>Mollusca</taxon>
        <taxon>Gastropoda</taxon>
        <taxon>Patellogastropoda</taxon>
        <taxon>Patelloidea</taxon>
        <taxon>Patellidae</taxon>
        <taxon>Patella</taxon>
    </lineage>
</organism>
<dbReference type="GO" id="GO:0000062">
    <property type="term" value="F:fatty-acyl-CoA binding"/>
    <property type="evidence" value="ECO:0007669"/>
    <property type="project" value="InterPro"/>
</dbReference>
<dbReference type="AlphaFoldDB" id="A0AAN8JL28"/>
<name>A0AAN8JL28_PATCE</name>
<dbReference type="SUPFAM" id="SSF47027">
    <property type="entry name" value="Acyl-CoA binding protein"/>
    <property type="match status" value="1"/>
</dbReference>
<dbReference type="PANTHER" id="PTHR43684:SF1">
    <property type="entry name" value="ENOYL-COA DELTA ISOMERASE 2"/>
    <property type="match status" value="1"/>
</dbReference>
<dbReference type="Gene3D" id="3.90.226.10">
    <property type="entry name" value="2-enoyl-CoA Hydratase, Chain A, domain 1"/>
    <property type="match status" value="1"/>
</dbReference>
<dbReference type="InterPro" id="IPR035984">
    <property type="entry name" value="Acyl-CoA-binding_sf"/>
</dbReference>
<dbReference type="CDD" id="cd06558">
    <property type="entry name" value="crotonase-like"/>
    <property type="match status" value="1"/>
</dbReference>
<dbReference type="InterPro" id="IPR014352">
    <property type="entry name" value="FERM/acyl-CoA-bd_prot_sf"/>
</dbReference>
<dbReference type="InterPro" id="IPR029045">
    <property type="entry name" value="ClpP/crotonase-like_dom_sf"/>
</dbReference>
<dbReference type="Proteomes" id="UP001347796">
    <property type="component" value="Unassembled WGS sequence"/>
</dbReference>
<evidence type="ECO:0000313" key="6">
    <source>
        <dbReference type="Proteomes" id="UP001347796"/>
    </source>
</evidence>
<dbReference type="GO" id="GO:0004165">
    <property type="term" value="F:delta(3)-delta(2)-enoyl-CoA isomerase activity"/>
    <property type="evidence" value="ECO:0007669"/>
    <property type="project" value="UniProtKB-ARBA"/>
</dbReference>
<dbReference type="InterPro" id="IPR022408">
    <property type="entry name" value="Acyl-CoA-binding_prot_CS"/>
</dbReference>
<dbReference type="InterPro" id="IPR001753">
    <property type="entry name" value="Enoyl-CoA_hydra/iso"/>
</dbReference>
<evidence type="ECO:0000313" key="5">
    <source>
        <dbReference type="EMBL" id="KAK6177993.1"/>
    </source>
</evidence>
<protein>
    <recommendedName>
        <fullName evidence="4">ACB domain-containing protein</fullName>
    </recommendedName>
</protein>
<dbReference type="PROSITE" id="PS51228">
    <property type="entry name" value="ACB_2"/>
    <property type="match status" value="1"/>
</dbReference>
<dbReference type="CDD" id="cd00435">
    <property type="entry name" value="ACBP"/>
    <property type="match status" value="1"/>
</dbReference>
<dbReference type="InterPro" id="IPR000582">
    <property type="entry name" value="Acyl-CoA-binding_protein"/>
</dbReference>
<feature type="domain" description="ACB" evidence="4">
    <location>
        <begin position="36"/>
        <end position="121"/>
    </location>
</feature>
<dbReference type="InterPro" id="IPR051053">
    <property type="entry name" value="ECH/Chromodomain_protein"/>
</dbReference>
<sequence length="390" mass="43105">MAASMNSRILALINKSRFLKSVKNIHTSRVLAMPAHDAEFNQAKERLNTLTEAPGNDVKLKIYGLFKQATEGKCTKPKPGMMDLVGKAKWQAWSGLGDISQDEAQKKYIDLVNELVAAESATSSTSESTGDSKFKMINVTKENKIYKIMLNRPAKKNALNHQMYDEIIQALDEAGKDNSTLAVITGAGDYFCSGNDLENFTSGAGGDIPGMAKAAREILLRFVGAFISFPKPLIGLINGPAVGISVTTLGLYDLVYCTDKATFHTPFSNLGQSPEGCSSYTFPKLMGTAKASELLLFNKKITAKEALERNLVTEVFPDHSFQKETATRVEQYAQLPPQSLQISKRLNRRAEIDLLHRVNADECDVLVERWQSDECMNAIMNFFKRKTSKL</sequence>
<dbReference type="PRINTS" id="PR00689">
    <property type="entry name" value="ACOABINDINGP"/>
</dbReference>
<dbReference type="InterPro" id="IPR014748">
    <property type="entry name" value="Enoyl-CoA_hydra_C"/>
</dbReference>
<gene>
    <name evidence="5" type="ORF">SNE40_012841</name>
</gene>
<dbReference type="Gene3D" id="1.10.12.10">
    <property type="entry name" value="Lyase 2-enoyl-coa Hydratase, Chain A, domain 2"/>
    <property type="match status" value="1"/>
</dbReference>
<dbReference type="SUPFAM" id="SSF52096">
    <property type="entry name" value="ClpP/crotonase"/>
    <property type="match status" value="1"/>
</dbReference>
<evidence type="ECO:0000256" key="3">
    <source>
        <dbReference type="ARBA" id="ARBA00023235"/>
    </source>
</evidence>
<evidence type="ECO:0000259" key="4">
    <source>
        <dbReference type="PROSITE" id="PS51228"/>
    </source>
</evidence>
<dbReference type="Gene3D" id="1.20.80.10">
    <property type="match status" value="1"/>
</dbReference>
<keyword evidence="2" id="KW-0576">Peroxisome</keyword>
<accession>A0AAN8JL28</accession>
<comment type="subcellular location">
    <subcellularLocation>
        <location evidence="1">Peroxisome</location>
    </subcellularLocation>
</comment>
<proteinExistence type="predicted"/>
<dbReference type="EMBL" id="JAZGQO010000009">
    <property type="protein sequence ID" value="KAK6177993.1"/>
    <property type="molecule type" value="Genomic_DNA"/>
</dbReference>
<dbReference type="Pfam" id="PF00887">
    <property type="entry name" value="ACBP"/>
    <property type="match status" value="1"/>
</dbReference>
<dbReference type="GO" id="GO:0005739">
    <property type="term" value="C:mitochondrion"/>
    <property type="evidence" value="ECO:0007669"/>
    <property type="project" value="TreeGrafter"/>
</dbReference>
<dbReference type="FunFam" id="3.90.226.10:FF:000084">
    <property type="entry name" value="Enoyl-CoA delta isomerase 2, mitochondrial"/>
    <property type="match status" value="1"/>
</dbReference>
<comment type="caution">
    <text evidence="5">The sequence shown here is derived from an EMBL/GenBank/DDBJ whole genome shotgun (WGS) entry which is preliminary data.</text>
</comment>
<keyword evidence="6" id="KW-1185">Reference proteome</keyword>
<evidence type="ECO:0000256" key="2">
    <source>
        <dbReference type="ARBA" id="ARBA00023140"/>
    </source>
</evidence>
<reference evidence="5 6" key="1">
    <citation type="submission" date="2024-01" db="EMBL/GenBank/DDBJ databases">
        <title>The genome of the rayed Mediterranean limpet Patella caerulea (Linnaeus, 1758).</title>
        <authorList>
            <person name="Anh-Thu Weber A."/>
            <person name="Halstead-Nussloch G."/>
        </authorList>
    </citation>
    <scope>NUCLEOTIDE SEQUENCE [LARGE SCALE GENOMIC DNA]</scope>
    <source>
        <strain evidence="5">AATW-2023a</strain>
        <tissue evidence="5">Whole specimen</tissue>
    </source>
</reference>
<dbReference type="Pfam" id="PF00378">
    <property type="entry name" value="ECH_1"/>
    <property type="match status" value="1"/>
</dbReference>
<dbReference type="PROSITE" id="PS00880">
    <property type="entry name" value="ACB_1"/>
    <property type="match status" value="1"/>
</dbReference>
<keyword evidence="3" id="KW-0413">Isomerase</keyword>
<dbReference type="PANTHER" id="PTHR43684">
    <property type="match status" value="1"/>
</dbReference>